<evidence type="ECO:0000256" key="14">
    <source>
        <dbReference type="ARBA" id="ARBA00023172"/>
    </source>
</evidence>
<evidence type="ECO:0000256" key="12">
    <source>
        <dbReference type="ARBA" id="ARBA00022840"/>
    </source>
</evidence>
<dbReference type="GO" id="GO:0006302">
    <property type="term" value="P:double-strand break repair"/>
    <property type="evidence" value="ECO:0007669"/>
    <property type="project" value="TreeGrafter"/>
</dbReference>
<dbReference type="GO" id="GO:0003677">
    <property type="term" value="F:DNA binding"/>
    <property type="evidence" value="ECO:0007669"/>
    <property type="project" value="InterPro"/>
</dbReference>
<evidence type="ECO:0000256" key="17">
    <source>
        <dbReference type="ARBA" id="ARBA00023306"/>
    </source>
</evidence>
<reference evidence="24 25" key="1">
    <citation type="submission" date="2024-03" db="EMBL/GenBank/DDBJ databases">
        <title>The genome assembly and annotation of the cricket Gryllus longicercus Weissman &amp; Gray.</title>
        <authorList>
            <person name="Szrajer S."/>
            <person name="Gray D."/>
            <person name="Ylla G."/>
        </authorList>
    </citation>
    <scope>NUCLEOTIDE SEQUENCE [LARGE SCALE GENOMIC DNA]</scope>
    <source>
        <strain evidence="24">DAG 2021-001</strain>
        <tissue evidence="24">Whole body minus gut</tissue>
    </source>
</reference>
<feature type="compositionally biased region" description="Basic and acidic residues" evidence="21">
    <location>
        <begin position="899"/>
        <end position="928"/>
    </location>
</feature>
<dbReference type="Pfam" id="PF04675">
    <property type="entry name" value="DNA_ligase_A_N"/>
    <property type="match status" value="1"/>
</dbReference>
<evidence type="ECO:0000259" key="23">
    <source>
        <dbReference type="PROSITE" id="PS50160"/>
    </source>
</evidence>
<dbReference type="InterPro" id="IPR036957">
    <property type="entry name" value="Znf_PARP_sf"/>
</dbReference>
<dbReference type="SUPFAM" id="SSF117018">
    <property type="entry name" value="ATP-dependent DNA ligase DNA-binding domain"/>
    <property type="match status" value="1"/>
</dbReference>
<dbReference type="FunFam" id="2.40.50.140:FF:000085">
    <property type="entry name" value="DNA ligase"/>
    <property type="match status" value="1"/>
</dbReference>
<evidence type="ECO:0000256" key="8">
    <source>
        <dbReference type="ARBA" id="ARBA00022741"/>
    </source>
</evidence>
<feature type="compositionally biased region" description="Polar residues" evidence="21">
    <location>
        <begin position="1216"/>
        <end position="1235"/>
    </location>
</feature>
<dbReference type="GO" id="GO:0008270">
    <property type="term" value="F:zinc ion binding"/>
    <property type="evidence" value="ECO:0007669"/>
    <property type="project" value="UniProtKB-KW"/>
</dbReference>
<dbReference type="PANTHER" id="PTHR45674:SF9">
    <property type="entry name" value="DNA LIGASE 3"/>
    <property type="match status" value="1"/>
</dbReference>
<dbReference type="Gene3D" id="3.30.1740.10">
    <property type="entry name" value="Zinc finger, PARP-type"/>
    <property type="match status" value="1"/>
</dbReference>
<dbReference type="SMART" id="SM01336">
    <property type="entry name" value="zf-PARP"/>
    <property type="match status" value="1"/>
</dbReference>
<accession>A0AAN9W558</accession>
<dbReference type="Proteomes" id="UP001378592">
    <property type="component" value="Unassembled WGS sequence"/>
</dbReference>
<feature type="compositionally biased region" description="Polar residues" evidence="21">
    <location>
        <begin position="1174"/>
        <end position="1183"/>
    </location>
</feature>
<keyword evidence="10" id="KW-0863">Zinc-finger</keyword>
<feature type="compositionally biased region" description="Low complexity" evidence="21">
    <location>
        <begin position="1134"/>
        <end position="1145"/>
    </location>
</feature>
<dbReference type="PROSITE" id="PS00697">
    <property type="entry name" value="DNA_LIGASE_A1"/>
    <property type="match status" value="1"/>
</dbReference>
<keyword evidence="12 19" id="KW-0067">ATP-binding</keyword>
<evidence type="ECO:0000256" key="1">
    <source>
        <dbReference type="ARBA" id="ARBA00001946"/>
    </source>
</evidence>
<dbReference type="InterPro" id="IPR000977">
    <property type="entry name" value="DNA_ligase_ATP-dep"/>
</dbReference>
<keyword evidence="7" id="KW-0479">Metal-binding</keyword>
<dbReference type="FunFam" id="1.10.3260.10:FF:000002">
    <property type="entry name" value="DNA ligase"/>
    <property type="match status" value="1"/>
</dbReference>
<feature type="domain" description="ATP-dependent DNA ligase family profile" evidence="23">
    <location>
        <begin position="496"/>
        <end position="630"/>
    </location>
</feature>
<comment type="cofactor">
    <cofactor evidence="1">
        <name>Mg(2+)</name>
        <dbReference type="ChEBI" id="CHEBI:18420"/>
    </cofactor>
</comment>
<feature type="compositionally biased region" description="Basic and acidic residues" evidence="21">
    <location>
        <begin position="793"/>
        <end position="830"/>
    </location>
</feature>
<evidence type="ECO:0000256" key="10">
    <source>
        <dbReference type="ARBA" id="ARBA00022771"/>
    </source>
</evidence>
<dbReference type="InterPro" id="IPR036599">
    <property type="entry name" value="DNA_ligase_N_sf"/>
</dbReference>
<feature type="region of interest" description="Disordered" evidence="21">
    <location>
        <begin position="1133"/>
        <end position="1250"/>
    </location>
</feature>
<proteinExistence type="inferred from homology"/>
<dbReference type="Gene3D" id="1.10.3260.10">
    <property type="entry name" value="DNA ligase, ATP-dependent, N-terminal domain"/>
    <property type="match status" value="1"/>
</dbReference>
<name>A0AAN9W558_9ORTH</name>
<dbReference type="SUPFAM" id="SSF50249">
    <property type="entry name" value="Nucleic acid-binding proteins"/>
    <property type="match status" value="1"/>
</dbReference>
<evidence type="ECO:0000256" key="5">
    <source>
        <dbReference type="ARBA" id="ARBA00022618"/>
    </source>
</evidence>
<keyword evidence="17" id="KW-0131">Cell cycle</keyword>
<dbReference type="InterPro" id="IPR012308">
    <property type="entry name" value="DNA_ligase_ATP-dep_N"/>
</dbReference>
<feature type="compositionally biased region" description="Acidic residues" evidence="21">
    <location>
        <begin position="929"/>
        <end position="938"/>
    </location>
</feature>
<sequence length="1250" mass="141681">MSTSGSDKEEDKEEEKKFFAELAKTGRATCKKCKQKIESGSLRLAKAGYNPFGAGLMKMWHHVDCLFEVFKRQRATTARINTPDDIGGWSDLEEDERAEILKHLPEVNPDDFKTAKKEKPAETPKKPKGKKGKGGDEKGDEKEKEKEKKPKKGAAAAAASNLAALLPKSVPGHKDNTFREFRRLCVQVANESSYTGKTAQVKQLFEKGTSGDGFKGDLRLWIKLLLPQAVKRVYNLQSKQLVKLFSRILRQNQDDMLEDLEQGDVAETVSKFFQESKHCRPSKNSHLTIQEIDKFLEELSQLTREDDQAHLFTQICEKCTSNDLCYIIRLVKHDLRINAGPKHILEAIHPEAYLAFQTSRDLDTVLEEVFSTKSKEEKGSPKSLNISVKLMTPVLPMLAEACKSIEQALKKCPNGMFSEIKYDGERVQVHKSGSEFKYFSRSLKPVMPHKVREFKDYIPEAFPGGEDLILDSEILMIDTKTGQPLPFGTLGIHKKGEYKDACVCLFVFDCIYYNGKSLLHLPIKKRRKILLENMTEIKNRVVFSEAQEVNSAKDLENMMTKVFQMGLEGLVLKDFESQYEPGKRHWLKVKKDYLFGGAMADTADLVVLGAWFGTGQKGGMMSVFLMGCWDPAHKVWCTVTKVHTGHDDKTLEQLQGELEMEKISKEVNRVPSWLKCTKTMVPDFVAKNPKNMPVWEITGAEFTQHEVHTAAGISIRFPRVTRIRSDKSWDTATSLPELKELFKKSKDSSDFCLPSHFLADDDRSESESPKKKESCKIKRKDDNDEDDDDDETCHDNQQDISQKKKTERECSPKHKSRRDDSPKQIQSRDHTPKRKHSKDDSVKSSSRDHSPKRKLKKDDSQKQKSSRDSSTSRERVDSPKRKKNSSPSSEIDANSEESENSRVVKEKQLKRSEELRNSKKKNEALLHDEEIEDEEEESESYHKELQKKRKKADSSSDQPIKKVKLDDSSGLLQINARDEIRKDSKLIFQQEGSSHFSNHEAFARSLISEIQLITNPVLYHRVKKQLFDTVHKAQEEQMELDSSHCLCKCVRCDSFKNEKEIPSTDSVQSLEKAAVHVKSTSETEVDICTSPTQKESISVIQSEENLRDDDLENGKQTKELSTSLLEDNNQNLISASPSSTLLNSPPNSPKVSEGNSLNSVENNNKETTMDSDSECNPVTSLEENNSEHSPAESLLKNDNHPSKPNVSVNSDKEPNSKNSPTQNDNESSPLNSPVKSNIHHSPLDSPWESN</sequence>
<dbReference type="SUPFAM" id="SSF57716">
    <property type="entry name" value="Glucocorticoid receptor-like (DNA-binding domain)"/>
    <property type="match status" value="1"/>
</dbReference>
<dbReference type="EMBL" id="JAZDUA010000088">
    <property type="protein sequence ID" value="KAK7868698.1"/>
    <property type="molecule type" value="Genomic_DNA"/>
</dbReference>
<dbReference type="Gene3D" id="3.30.1490.70">
    <property type="match status" value="1"/>
</dbReference>
<keyword evidence="16" id="KW-0539">Nucleus</keyword>
<dbReference type="CDD" id="cd07902">
    <property type="entry name" value="Adenylation_DNA_ligase_III"/>
    <property type="match status" value="1"/>
</dbReference>
<evidence type="ECO:0000256" key="19">
    <source>
        <dbReference type="RuleBase" id="RU000617"/>
    </source>
</evidence>
<evidence type="ECO:0000256" key="7">
    <source>
        <dbReference type="ARBA" id="ARBA00022723"/>
    </source>
</evidence>
<comment type="similarity">
    <text evidence="3 20">Belongs to the ATP-dependent DNA ligase family.</text>
</comment>
<protein>
    <recommendedName>
        <fullName evidence="19">DNA ligase</fullName>
        <ecNumber evidence="19">6.5.1.1</ecNumber>
    </recommendedName>
</protein>
<dbReference type="EC" id="6.5.1.1" evidence="19"/>
<evidence type="ECO:0000256" key="13">
    <source>
        <dbReference type="ARBA" id="ARBA00022842"/>
    </source>
</evidence>
<dbReference type="GO" id="GO:0051301">
    <property type="term" value="P:cell division"/>
    <property type="evidence" value="ECO:0007669"/>
    <property type="project" value="UniProtKB-KW"/>
</dbReference>
<dbReference type="GO" id="GO:0005524">
    <property type="term" value="F:ATP binding"/>
    <property type="evidence" value="ECO:0007669"/>
    <property type="project" value="UniProtKB-KW"/>
</dbReference>
<keyword evidence="5" id="KW-0132">Cell division</keyword>
<evidence type="ECO:0000256" key="2">
    <source>
        <dbReference type="ARBA" id="ARBA00004123"/>
    </source>
</evidence>
<keyword evidence="6" id="KW-0235">DNA replication</keyword>
<dbReference type="CDD" id="cd07967">
    <property type="entry name" value="OBF_DNA_ligase_III"/>
    <property type="match status" value="1"/>
</dbReference>
<dbReference type="PROSITE" id="PS00333">
    <property type="entry name" value="DNA_LIGASE_A2"/>
    <property type="match status" value="1"/>
</dbReference>
<evidence type="ECO:0000259" key="22">
    <source>
        <dbReference type="PROSITE" id="PS50064"/>
    </source>
</evidence>
<dbReference type="Pfam" id="PF00645">
    <property type="entry name" value="zf-PARP"/>
    <property type="match status" value="1"/>
</dbReference>
<evidence type="ECO:0000256" key="9">
    <source>
        <dbReference type="ARBA" id="ARBA00022763"/>
    </source>
</evidence>
<evidence type="ECO:0000256" key="11">
    <source>
        <dbReference type="ARBA" id="ARBA00022833"/>
    </source>
</evidence>
<dbReference type="Pfam" id="PF01068">
    <property type="entry name" value="DNA_ligase_A_M"/>
    <property type="match status" value="1"/>
</dbReference>
<evidence type="ECO:0000256" key="15">
    <source>
        <dbReference type="ARBA" id="ARBA00023204"/>
    </source>
</evidence>
<keyword evidence="8 19" id="KW-0547">Nucleotide-binding</keyword>
<feature type="compositionally biased region" description="Basic and acidic residues" evidence="21">
    <location>
        <begin position="1185"/>
        <end position="1201"/>
    </location>
</feature>
<evidence type="ECO:0000256" key="3">
    <source>
        <dbReference type="ARBA" id="ARBA00007572"/>
    </source>
</evidence>
<feature type="compositionally biased region" description="Polar residues" evidence="21">
    <location>
        <begin position="1153"/>
        <end position="1162"/>
    </location>
</feature>
<feature type="compositionally biased region" description="Basic and acidic residues" evidence="21">
    <location>
        <begin position="758"/>
        <end position="782"/>
    </location>
</feature>
<dbReference type="GO" id="GO:0070421">
    <property type="term" value="C:DNA ligase III-XRCC1 complex"/>
    <property type="evidence" value="ECO:0007669"/>
    <property type="project" value="TreeGrafter"/>
</dbReference>
<evidence type="ECO:0000313" key="25">
    <source>
        <dbReference type="Proteomes" id="UP001378592"/>
    </source>
</evidence>
<evidence type="ECO:0000256" key="21">
    <source>
        <dbReference type="SAM" id="MobiDB-lite"/>
    </source>
</evidence>
<gene>
    <name evidence="24" type="ORF">R5R35_008226</name>
</gene>
<dbReference type="SUPFAM" id="SSF56091">
    <property type="entry name" value="DNA ligase/mRNA capping enzyme, catalytic domain"/>
    <property type="match status" value="1"/>
</dbReference>
<feature type="compositionally biased region" description="Basic and acidic residues" evidence="21">
    <location>
        <begin position="856"/>
        <end position="879"/>
    </location>
</feature>
<keyword evidence="11" id="KW-0862">Zinc</keyword>
<evidence type="ECO:0000256" key="16">
    <source>
        <dbReference type="ARBA" id="ARBA00023242"/>
    </source>
</evidence>
<dbReference type="InterPro" id="IPR001510">
    <property type="entry name" value="Znf_PARP"/>
</dbReference>
<feature type="compositionally biased region" description="Basic and acidic residues" evidence="21">
    <location>
        <begin position="101"/>
        <end position="125"/>
    </location>
</feature>
<keyword evidence="14 19" id="KW-0233">DNA recombination</keyword>
<keyword evidence="13" id="KW-0460">Magnesium</keyword>
<evidence type="ECO:0000256" key="6">
    <source>
        <dbReference type="ARBA" id="ARBA00022705"/>
    </source>
</evidence>
<dbReference type="InterPro" id="IPR050191">
    <property type="entry name" value="ATP-dep_DNA_ligase"/>
</dbReference>
<dbReference type="Pfam" id="PF04679">
    <property type="entry name" value="DNA_ligase_A_C"/>
    <property type="match status" value="1"/>
</dbReference>
<organism evidence="24 25">
    <name type="scientific">Gryllus longicercus</name>
    <dbReference type="NCBI Taxonomy" id="2509291"/>
    <lineage>
        <taxon>Eukaryota</taxon>
        <taxon>Metazoa</taxon>
        <taxon>Ecdysozoa</taxon>
        <taxon>Arthropoda</taxon>
        <taxon>Hexapoda</taxon>
        <taxon>Insecta</taxon>
        <taxon>Pterygota</taxon>
        <taxon>Neoptera</taxon>
        <taxon>Polyneoptera</taxon>
        <taxon>Orthoptera</taxon>
        <taxon>Ensifera</taxon>
        <taxon>Gryllidea</taxon>
        <taxon>Grylloidea</taxon>
        <taxon>Gryllidae</taxon>
        <taxon>Gryllinae</taxon>
        <taxon>Gryllus</taxon>
    </lineage>
</organism>
<keyword evidence="15 19" id="KW-0234">DNA repair</keyword>
<keyword evidence="25" id="KW-1185">Reference proteome</keyword>
<dbReference type="AlphaFoldDB" id="A0AAN9W558"/>
<dbReference type="GO" id="GO:0071897">
    <property type="term" value="P:DNA biosynthetic process"/>
    <property type="evidence" value="ECO:0007669"/>
    <property type="project" value="InterPro"/>
</dbReference>
<feature type="compositionally biased region" description="Basic and acidic residues" evidence="21">
    <location>
        <begin position="837"/>
        <end position="849"/>
    </location>
</feature>
<feature type="compositionally biased region" description="Acidic residues" evidence="21">
    <location>
        <begin position="783"/>
        <end position="792"/>
    </location>
</feature>
<feature type="region of interest" description="Disordered" evidence="21">
    <location>
        <begin position="757"/>
        <end position="964"/>
    </location>
</feature>
<feature type="region of interest" description="Disordered" evidence="21">
    <location>
        <begin position="101"/>
        <end position="158"/>
    </location>
</feature>
<dbReference type="Gene3D" id="2.40.50.140">
    <property type="entry name" value="Nucleic acid-binding proteins"/>
    <property type="match status" value="1"/>
</dbReference>
<evidence type="ECO:0000256" key="18">
    <source>
        <dbReference type="ARBA" id="ARBA00034003"/>
    </source>
</evidence>
<dbReference type="PROSITE" id="PS50064">
    <property type="entry name" value="ZF_PARP_2"/>
    <property type="match status" value="1"/>
</dbReference>
<dbReference type="PANTHER" id="PTHR45674">
    <property type="entry name" value="DNA LIGASE 1/3 FAMILY MEMBER"/>
    <property type="match status" value="1"/>
</dbReference>
<dbReference type="InterPro" id="IPR016059">
    <property type="entry name" value="DNA_ligase_ATP-dep_CS"/>
</dbReference>
<dbReference type="InterPro" id="IPR012310">
    <property type="entry name" value="DNA_ligase_ATP-dep_cent"/>
</dbReference>
<dbReference type="NCBIfam" id="TIGR00574">
    <property type="entry name" value="dnl1"/>
    <property type="match status" value="1"/>
</dbReference>
<comment type="caution">
    <text evidence="24">The sequence shown here is derived from an EMBL/GenBank/DDBJ whole genome shotgun (WGS) entry which is preliminary data.</text>
</comment>
<dbReference type="GO" id="GO:0003910">
    <property type="term" value="F:DNA ligase (ATP) activity"/>
    <property type="evidence" value="ECO:0007669"/>
    <property type="project" value="UniProtKB-EC"/>
</dbReference>
<dbReference type="InterPro" id="IPR012340">
    <property type="entry name" value="NA-bd_OB-fold"/>
</dbReference>
<dbReference type="FunFam" id="3.30.470.30:FF:000003">
    <property type="entry name" value="DNA ligase"/>
    <property type="match status" value="1"/>
</dbReference>
<dbReference type="GO" id="GO:0006273">
    <property type="term" value="P:lagging strand elongation"/>
    <property type="evidence" value="ECO:0007669"/>
    <property type="project" value="TreeGrafter"/>
</dbReference>
<feature type="compositionally biased region" description="Basic and acidic residues" evidence="21">
    <location>
        <begin position="133"/>
        <end position="148"/>
    </location>
</feature>
<dbReference type="PROSITE" id="PS50160">
    <property type="entry name" value="DNA_LIGASE_A3"/>
    <property type="match status" value="1"/>
</dbReference>
<evidence type="ECO:0000313" key="24">
    <source>
        <dbReference type="EMBL" id="KAK7868698.1"/>
    </source>
</evidence>
<evidence type="ECO:0000256" key="4">
    <source>
        <dbReference type="ARBA" id="ARBA00022598"/>
    </source>
</evidence>
<comment type="catalytic activity">
    <reaction evidence="18 19">
        <text>ATP + (deoxyribonucleotide)n-3'-hydroxyl + 5'-phospho-(deoxyribonucleotide)m = (deoxyribonucleotide)n+m + AMP + diphosphate.</text>
        <dbReference type="EC" id="6.5.1.1"/>
    </reaction>
</comment>
<dbReference type="InterPro" id="IPR012309">
    <property type="entry name" value="DNA_ligase_ATP-dep_C"/>
</dbReference>
<dbReference type="Gene3D" id="3.30.470.30">
    <property type="entry name" value="DNA ligase/mRNA capping enzyme"/>
    <property type="match status" value="1"/>
</dbReference>
<dbReference type="GO" id="GO:0006310">
    <property type="term" value="P:DNA recombination"/>
    <property type="evidence" value="ECO:0007669"/>
    <property type="project" value="UniProtKB-KW"/>
</dbReference>
<keyword evidence="9 19" id="KW-0227">DNA damage</keyword>
<comment type="subcellular location">
    <subcellularLocation>
        <location evidence="2">Nucleus</location>
    </subcellularLocation>
</comment>
<keyword evidence="4 19" id="KW-0436">Ligase</keyword>
<evidence type="ECO:0000256" key="20">
    <source>
        <dbReference type="RuleBase" id="RU004196"/>
    </source>
</evidence>
<feature type="domain" description="PARP-type" evidence="22">
    <location>
        <begin position="18"/>
        <end position="108"/>
    </location>
</feature>